<dbReference type="GO" id="GO:0005737">
    <property type="term" value="C:cytoplasm"/>
    <property type="evidence" value="ECO:0007669"/>
    <property type="project" value="TreeGrafter"/>
</dbReference>
<keyword evidence="10" id="KW-1185">Reference proteome</keyword>
<evidence type="ECO:0000259" key="8">
    <source>
        <dbReference type="Pfam" id="PF00171"/>
    </source>
</evidence>
<keyword evidence="2 4" id="KW-0560">Oxidoreductase</keyword>
<accession>A0A4Q7P0D5</accession>
<dbReference type="PROSITE" id="PS00687">
    <property type="entry name" value="ALDEHYDE_DEHYDR_GLU"/>
    <property type="match status" value="1"/>
</dbReference>
<sequence>MNCRIEELVNKQRAYFETGATKKPETRLQALIRLKLSIQSHESEILEALKQDLGKSAFESYMAEIGMVLSELSYIRKHLTAWARPRKRPAPLAQFPSSCQVIPEPYGVTLIMAPWNYPFMLCMDPLIGAVAAGNCCILKPANYSAATSAVIRKIVTEVFPEEYVAVVEGGREENAELLNQKFDYIFFTGSRRVGQLVLERAAVHVTPVSLELGGKSPCIVDLSANLKMAAKRIVFGKFLNAGQTCVAPDYLLVHREVKEELLRWIRLYIRRMYGAHPLYNENYPKIITEAHFDRVCGLMEGKDIFLGGQSSREKQKIAPTVLDHAELTDPVMQEEIFGPVLPVLTYKTVDEAIAIQKKVLNGAKPLALYLFARDKTCIRKVLEQISFGGGCINDTIVHLATSHMGFGGVGDSGMGSYHGKLSFDTFTHEKSILKKSNFLDLPVRYQPAQVWKMKALRIFMK</sequence>
<evidence type="ECO:0000256" key="5">
    <source>
        <dbReference type="PIRSR" id="PIRSR036492-1"/>
    </source>
</evidence>
<dbReference type="AlphaFoldDB" id="A0A4Q7P0D5"/>
<dbReference type="Gene3D" id="3.40.605.10">
    <property type="entry name" value="Aldehyde Dehydrogenase, Chain A, domain 1"/>
    <property type="match status" value="1"/>
</dbReference>
<dbReference type="InterPro" id="IPR016162">
    <property type="entry name" value="Ald_DH_N"/>
</dbReference>
<dbReference type="PIRSF" id="PIRSF036492">
    <property type="entry name" value="ALDH"/>
    <property type="match status" value="1"/>
</dbReference>
<gene>
    <name evidence="9" type="ORF">EV209_3028</name>
</gene>
<dbReference type="Proteomes" id="UP000292927">
    <property type="component" value="Unassembled WGS sequence"/>
</dbReference>
<dbReference type="FunFam" id="3.40.309.10:FF:000003">
    <property type="entry name" value="Aldehyde dehydrogenase"/>
    <property type="match status" value="1"/>
</dbReference>
<dbReference type="InterPro" id="IPR016161">
    <property type="entry name" value="Ald_DH/histidinol_DH"/>
</dbReference>
<keyword evidence="3" id="KW-0520">NAD</keyword>
<evidence type="ECO:0000313" key="9">
    <source>
        <dbReference type="EMBL" id="RZS92728.1"/>
    </source>
</evidence>
<feature type="domain" description="Aldehyde dehydrogenase" evidence="8">
    <location>
        <begin position="5"/>
        <end position="432"/>
    </location>
</feature>
<dbReference type="SUPFAM" id="SSF53720">
    <property type="entry name" value="ALDH-like"/>
    <property type="match status" value="1"/>
</dbReference>
<feature type="active site" evidence="5">
    <location>
        <position position="245"/>
    </location>
</feature>
<organism evidence="9 10">
    <name type="scientific">Cuneatibacter caecimuris</name>
    <dbReference type="NCBI Taxonomy" id="1796618"/>
    <lineage>
        <taxon>Bacteria</taxon>
        <taxon>Bacillati</taxon>
        <taxon>Bacillota</taxon>
        <taxon>Clostridia</taxon>
        <taxon>Lachnospirales</taxon>
        <taxon>Lachnospiraceae</taxon>
        <taxon>Cuneatibacter</taxon>
    </lineage>
</organism>
<protein>
    <recommendedName>
        <fullName evidence="4">Aldehyde dehydrogenase</fullName>
    </recommendedName>
</protein>
<evidence type="ECO:0000256" key="1">
    <source>
        <dbReference type="ARBA" id="ARBA00009986"/>
    </source>
</evidence>
<dbReference type="Gene3D" id="3.40.309.10">
    <property type="entry name" value="Aldehyde Dehydrogenase, Chain A, domain 2"/>
    <property type="match status" value="1"/>
</dbReference>
<dbReference type="GO" id="GO:0004029">
    <property type="term" value="F:aldehyde dehydrogenase (NAD+) activity"/>
    <property type="evidence" value="ECO:0007669"/>
    <property type="project" value="TreeGrafter"/>
</dbReference>
<comment type="similarity">
    <text evidence="1 4 7">Belongs to the aldehyde dehydrogenase family.</text>
</comment>
<comment type="caution">
    <text evidence="9">The sequence shown here is derived from an EMBL/GenBank/DDBJ whole genome shotgun (WGS) entry which is preliminary data.</text>
</comment>
<dbReference type="PANTHER" id="PTHR43570:SF16">
    <property type="entry name" value="ALDEHYDE DEHYDROGENASE TYPE III, ISOFORM Q"/>
    <property type="match status" value="1"/>
</dbReference>
<evidence type="ECO:0000256" key="2">
    <source>
        <dbReference type="ARBA" id="ARBA00023002"/>
    </source>
</evidence>
<dbReference type="CDD" id="cd07136">
    <property type="entry name" value="ALDH_YwdH-P39616"/>
    <property type="match status" value="1"/>
</dbReference>
<reference evidence="9 10" key="1">
    <citation type="submission" date="2019-02" db="EMBL/GenBank/DDBJ databases">
        <title>Genomic Encyclopedia of Type Strains, Phase IV (KMG-IV): sequencing the most valuable type-strain genomes for metagenomic binning, comparative biology and taxonomic classification.</title>
        <authorList>
            <person name="Goeker M."/>
        </authorList>
    </citation>
    <scope>NUCLEOTIDE SEQUENCE [LARGE SCALE GENOMIC DNA]</scope>
    <source>
        <strain evidence="9 10">DSM 29486</strain>
    </source>
</reference>
<dbReference type="PANTHER" id="PTHR43570">
    <property type="entry name" value="ALDEHYDE DEHYDROGENASE"/>
    <property type="match status" value="1"/>
</dbReference>
<evidence type="ECO:0000256" key="4">
    <source>
        <dbReference type="PIRNR" id="PIRNR036492"/>
    </source>
</evidence>
<dbReference type="OrthoDB" id="9762913at2"/>
<dbReference type="PROSITE" id="PS00070">
    <property type="entry name" value="ALDEHYDE_DEHYDR_CYS"/>
    <property type="match status" value="1"/>
</dbReference>
<evidence type="ECO:0000256" key="7">
    <source>
        <dbReference type="RuleBase" id="RU003345"/>
    </source>
</evidence>
<evidence type="ECO:0000313" key="10">
    <source>
        <dbReference type="Proteomes" id="UP000292927"/>
    </source>
</evidence>
<dbReference type="InterPro" id="IPR012394">
    <property type="entry name" value="Aldehyde_DH_NAD(P)"/>
</dbReference>
<proteinExistence type="inferred from homology"/>
<evidence type="ECO:0000256" key="6">
    <source>
        <dbReference type="PROSITE-ProRule" id="PRU10007"/>
    </source>
</evidence>
<dbReference type="Pfam" id="PF00171">
    <property type="entry name" value="Aldedh"/>
    <property type="match status" value="1"/>
</dbReference>
<dbReference type="GO" id="GO:0006081">
    <property type="term" value="P:aldehyde metabolic process"/>
    <property type="evidence" value="ECO:0007669"/>
    <property type="project" value="InterPro"/>
</dbReference>
<dbReference type="FunFam" id="3.40.605.10:FF:000004">
    <property type="entry name" value="Aldehyde dehydrogenase"/>
    <property type="match status" value="1"/>
</dbReference>
<dbReference type="RefSeq" id="WP_130436257.1">
    <property type="nucleotide sequence ID" value="NZ_SGXF01000008.1"/>
</dbReference>
<dbReference type="InterPro" id="IPR029510">
    <property type="entry name" value="Ald_DH_CS_GLU"/>
</dbReference>
<dbReference type="InterPro" id="IPR016160">
    <property type="entry name" value="Ald_DH_CS_CYS"/>
</dbReference>
<dbReference type="EMBL" id="SGXF01000008">
    <property type="protein sequence ID" value="RZS92728.1"/>
    <property type="molecule type" value="Genomic_DNA"/>
</dbReference>
<dbReference type="InterPro" id="IPR015590">
    <property type="entry name" value="Aldehyde_DH_dom"/>
</dbReference>
<feature type="active site" evidence="5 6">
    <location>
        <position position="211"/>
    </location>
</feature>
<dbReference type="InterPro" id="IPR016163">
    <property type="entry name" value="Ald_DH_C"/>
</dbReference>
<name>A0A4Q7P0D5_9FIRM</name>
<evidence type="ECO:0000256" key="3">
    <source>
        <dbReference type="ARBA" id="ARBA00023027"/>
    </source>
</evidence>